<dbReference type="InterPro" id="IPR001828">
    <property type="entry name" value="ANF_lig-bd_rcpt"/>
</dbReference>
<keyword evidence="5 15" id="KW-1133">Transmembrane helix</keyword>
<dbReference type="FunFam" id="3.40.50.2300:FF:000059">
    <property type="entry name" value="Glutamate receptor, ionotropic, kainate 4"/>
    <property type="match status" value="1"/>
</dbReference>
<dbReference type="Gene3D" id="1.10.287.70">
    <property type="match status" value="1"/>
</dbReference>
<evidence type="ECO:0000256" key="10">
    <source>
        <dbReference type="ARBA" id="ARBA00023180"/>
    </source>
</evidence>
<evidence type="ECO:0000256" key="3">
    <source>
        <dbReference type="ARBA" id="ARBA00022692"/>
    </source>
</evidence>
<sequence length="864" mass="96917">MPRVSAPLVLLPAWLVMVACSPHSLRIAAILDDPMECSRGERLSITLAKNRINRAPERLGKAKVEVDIFELLRDSEYETAETMCQILPKGVVAVLGPSSSPASSSIISNICGEKEVPHFKVAPEEFIKFQFQRFTTLNLHPSNTDISVAVAGILNFFNCTTACLICAKAECLLNLEKLLRQFLISKDTLSVRMLDDTRDPTPLLKEIRDDKTATIIIHANASMSHTILLKAAELGMVSAYYTYIFTNLEFSLQRMDSLVDDRVNILGFSIFNQSHAFFQEFAQSLNQSWQENCDHVPFTGPALSSALLFDAVYAVVTAVQELNRSQEIGVKPLSCGSAQIWQHGTSLMNYLRMVELEGLTGHIEFNSKGQRSNYALKILQFTRNGFRQIGQWHVADGLSMDSRLYASNISDSLFNTTLVVTTILENPYLMLKGNHQEMEGNDRYEGFCVDMLKELAEILRFNYKIRLVGDGVYGVPEANGTWTGMVGELIARKADLAVAGLTITAEREKVIDFSKPFMTLGISILYRVHMGRKPGYFSFLDPFSPGVWLFMLLAYLAVSCVLFLVARWAFTLIIISSYTANLAAFLTVQRMDVPIESVDDLADQTAIEYGTIHGGSSMTFFQNSRYQTYQRMWNYMYSKQPSVFVKSTEEGIARVLNSNYAFLLESTMNEYYRQRNCNLTQIGGLLDTKGYGIGMPVGSVFRDEFDLAILQLQENNRLEILKRKWWEGGKCPKEEDHRAKGLGMENIGGIFVVLICGLIVAIFMAMLEFLWTLRHSEATEVNLQRGTTYSVGRWDHAPTNVISDKTCEIPQEGGAPMGQCTGKNPSPKGKRSGLIMLHHLLIMQPQKVLLTPELQIIFPKQPSK</sequence>
<comment type="subcellular location">
    <subcellularLocation>
        <location evidence="14">Postsynaptic cell membrane</location>
        <topology evidence="14">Multi-pass membrane protein</topology>
    </subcellularLocation>
</comment>
<evidence type="ECO:0000256" key="6">
    <source>
        <dbReference type="ARBA" id="ARBA00023018"/>
    </source>
</evidence>
<dbReference type="Proteomes" id="UP000694542">
    <property type="component" value="Chromosome 5"/>
</dbReference>
<dbReference type="Pfam" id="PF10613">
    <property type="entry name" value="Lig_chan-Glu_bd"/>
    <property type="match status" value="1"/>
</dbReference>
<name>A0A8C0SVV7_CANLF</name>
<dbReference type="FunFam" id="3.40.190.10:FF:000072">
    <property type="entry name" value="glutamate receptor ionotropic, kainate 4"/>
    <property type="match status" value="1"/>
</dbReference>
<keyword evidence="3 15" id="KW-0812">Transmembrane</keyword>
<keyword evidence="9" id="KW-0675">Receptor</keyword>
<evidence type="ECO:0000256" key="14">
    <source>
        <dbReference type="ARBA" id="ARBA00034104"/>
    </source>
</evidence>
<keyword evidence="1" id="KW-0813">Transport</keyword>
<dbReference type="GO" id="GO:0015276">
    <property type="term" value="F:ligand-gated monoatomic ion channel activity"/>
    <property type="evidence" value="ECO:0007669"/>
    <property type="project" value="InterPro"/>
</dbReference>
<feature type="chain" id="PRO_5034658224" evidence="16">
    <location>
        <begin position="21"/>
        <end position="864"/>
    </location>
</feature>
<dbReference type="SUPFAM" id="SSF53850">
    <property type="entry name" value="Periplasmic binding protein-like II"/>
    <property type="match status" value="1"/>
</dbReference>
<dbReference type="SMART" id="SM00918">
    <property type="entry name" value="Lig_chan-Glu_bd"/>
    <property type="match status" value="1"/>
</dbReference>
<dbReference type="InterPro" id="IPR019594">
    <property type="entry name" value="Glu/Gly-bd"/>
</dbReference>
<dbReference type="GO" id="GO:0045211">
    <property type="term" value="C:postsynaptic membrane"/>
    <property type="evidence" value="ECO:0007669"/>
    <property type="project" value="UniProtKB-SubCell"/>
</dbReference>
<keyword evidence="12" id="KW-1071">Ligand-gated ion channel</keyword>
<evidence type="ECO:0000256" key="2">
    <source>
        <dbReference type="ARBA" id="ARBA00022475"/>
    </source>
</evidence>
<evidence type="ECO:0000259" key="17">
    <source>
        <dbReference type="SMART" id="SM00079"/>
    </source>
</evidence>
<dbReference type="SUPFAM" id="SSF53822">
    <property type="entry name" value="Periplasmic binding protein-like I"/>
    <property type="match status" value="1"/>
</dbReference>
<dbReference type="Gene3D" id="3.40.50.2300">
    <property type="match status" value="2"/>
</dbReference>
<proteinExistence type="predicted"/>
<organism evidence="19 20">
    <name type="scientific">Canis lupus familiaris</name>
    <name type="common">Dog</name>
    <name type="synonym">Canis familiaris</name>
    <dbReference type="NCBI Taxonomy" id="9615"/>
    <lineage>
        <taxon>Eukaryota</taxon>
        <taxon>Metazoa</taxon>
        <taxon>Chordata</taxon>
        <taxon>Craniata</taxon>
        <taxon>Vertebrata</taxon>
        <taxon>Euteleostomi</taxon>
        <taxon>Mammalia</taxon>
        <taxon>Eutheria</taxon>
        <taxon>Laurasiatheria</taxon>
        <taxon>Carnivora</taxon>
        <taxon>Caniformia</taxon>
        <taxon>Canidae</taxon>
        <taxon>Canis</taxon>
    </lineage>
</organism>
<evidence type="ECO:0000256" key="4">
    <source>
        <dbReference type="ARBA" id="ARBA00022729"/>
    </source>
</evidence>
<dbReference type="Ensembl" id="ENSCAFT00040030992.1">
    <property type="protein sequence ID" value="ENSCAFP00040026940.1"/>
    <property type="gene ID" value="ENSCAFG00040016577.1"/>
</dbReference>
<feature type="signal peptide" evidence="16">
    <location>
        <begin position="1"/>
        <end position="20"/>
    </location>
</feature>
<evidence type="ECO:0000256" key="1">
    <source>
        <dbReference type="ARBA" id="ARBA00022448"/>
    </source>
</evidence>
<evidence type="ECO:0000256" key="9">
    <source>
        <dbReference type="ARBA" id="ARBA00023170"/>
    </source>
</evidence>
<evidence type="ECO:0000256" key="16">
    <source>
        <dbReference type="SAM" id="SignalP"/>
    </source>
</evidence>
<keyword evidence="11" id="KW-0628">Postsynaptic cell membrane</keyword>
<dbReference type="FunFam" id="3.40.190.10:FF:000060">
    <property type="entry name" value="Glutamate receptor ionotropic, kainate 1"/>
    <property type="match status" value="1"/>
</dbReference>
<dbReference type="Gene3D" id="3.40.190.10">
    <property type="entry name" value="Periplasmic binding protein-like II"/>
    <property type="match status" value="3"/>
</dbReference>
<keyword evidence="6" id="KW-0770">Synapse</keyword>
<dbReference type="Pfam" id="PF01094">
    <property type="entry name" value="ANF_receptor"/>
    <property type="match status" value="1"/>
</dbReference>
<dbReference type="AlphaFoldDB" id="A0A8C0SVV7"/>
<reference evidence="19" key="1">
    <citation type="submission" date="2018-10" db="EMBL/GenBank/DDBJ databases">
        <title>De novo assembly of a Great Dane genome.</title>
        <authorList>
            <person name="Kidd J.M."/>
            <person name="Pendleton A.L."/>
            <person name="Shen F."/>
            <person name="Emery S."/>
        </authorList>
    </citation>
    <scope>NUCLEOTIDE SEQUENCE [LARGE SCALE GENOMIC DNA]</scope>
    <source>
        <strain evidence="19">Great Dane</strain>
    </source>
</reference>
<dbReference type="InterPro" id="IPR001320">
    <property type="entry name" value="Iontro_rcpt_C"/>
</dbReference>
<dbReference type="InterPro" id="IPR015683">
    <property type="entry name" value="Ionotropic_Glu_rcpt"/>
</dbReference>
<evidence type="ECO:0000259" key="18">
    <source>
        <dbReference type="SMART" id="SM00918"/>
    </source>
</evidence>
<keyword evidence="13" id="KW-0407">Ion channel</keyword>
<dbReference type="PANTHER" id="PTHR18966">
    <property type="entry name" value="IONOTROPIC GLUTAMATE RECEPTOR"/>
    <property type="match status" value="1"/>
</dbReference>
<evidence type="ECO:0000256" key="12">
    <source>
        <dbReference type="ARBA" id="ARBA00023286"/>
    </source>
</evidence>
<evidence type="ECO:0000256" key="15">
    <source>
        <dbReference type="SAM" id="Phobius"/>
    </source>
</evidence>
<keyword evidence="2" id="KW-1003">Cell membrane</keyword>
<evidence type="ECO:0000313" key="20">
    <source>
        <dbReference type="Proteomes" id="UP000694542"/>
    </source>
</evidence>
<evidence type="ECO:0000313" key="19">
    <source>
        <dbReference type="Ensembl" id="ENSCAFP00040026940.1"/>
    </source>
</evidence>
<keyword evidence="10" id="KW-0325">Glycoprotein</keyword>
<evidence type="ECO:0000256" key="11">
    <source>
        <dbReference type="ARBA" id="ARBA00023257"/>
    </source>
</evidence>
<dbReference type="PROSITE" id="PS51257">
    <property type="entry name" value="PROKAR_LIPOPROTEIN"/>
    <property type="match status" value="1"/>
</dbReference>
<reference evidence="19" key="2">
    <citation type="submission" date="2025-08" db="UniProtKB">
        <authorList>
            <consortium name="Ensembl"/>
        </authorList>
    </citation>
    <scope>IDENTIFICATION</scope>
</reference>
<dbReference type="Pfam" id="PF00060">
    <property type="entry name" value="Lig_chan"/>
    <property type="match status" value="1"/>
</dbReference>
<evidence type="ECO:0000256" key="5">
    <source>
        <dbReference type="ARBA" id="ARBA00022989"/>
    </source>
</evidence>
<accession>A0A8C0SVV7</accession>
<feature type="domain" description="Ionotropic glutamate receptor L-glutamate and glycine-binding" evidence="18">
    <location>
        <begin position="427"/>
        <end position="491"/>
    </location>
</feature>
<keyword evidence="4 16" id="KW-0732">Signal</keyword>
<protein>
    <submittedName>
        <fullName evidence="19">Glutamate ionotropic receptor kainate type subunit 4</fullName>
    </submittedName>
</protein>
<feature type="domain" description="Ionotropic glutamate receptor C-terminal" evidence="17">
    <location>
        <begin position="417"/>
        <end position="728"/>
    </location>
</feature>
<evidence type="ECO:0000256" key="8">
    <source>
        <dbReference type="ARBA" id="ARBA00023136"/>
    </source>
</evidence>
<dbReference type="InterPro" id="IPR028082">
    <property type="entry name" value="Peripla_BP_I"/>
</dbReference>
<evidence type="ECO:0000256" key="13">
    <source>
        <dbReference type="ARBA" id="ARBA00023303"/>
    </source>
</evidence>
<evidence type="ECO:0000256" key="7">
    <source>
        <dbReference type="ARBA" id="ARBA00023065"/>
    </source>
</evidence>
<keyword evidence="7" id="KW-0406">Ion transport</keyword>
<keyword evidence="8 15" id="KW-0472">Membrane</keyword>
<dbReference type="SMART" id="SM00079">
    <property type="entry name" value="PBPe"/>
    <property type="match status" value="1"/>
</dbReference>
<feature type="transmembrane region" description="Helical" evidence="15">
    <location>
        <begin position="547"/>
        <end position="570"/>
    </location>
</feature>
<feature type="transmembrane region" description="Helical" evidence="15">
    <location>
        <begin position="747"/>
        <end position="771"/>
    </location>
</feature>